<keyword evidence="5 11" id="KW-0808">Transferase</keyword>
<dbReference type="InterPro" id="IPR024932">
    <property type="entry name" value="ApbE"/>
</dbReference>
<protein>
    <recommendedName>
        <fullName evidence="3">FAD:protein FMN transferase</fullName>
        <ecNumber evidence="2">2.7.1.180</ecNumber>
    </recommendedName>
    <alternativeName>
        <fullName evidence="9">Flavin transferase</fullName>
    </alternativeName>
</protein>
<evidence type="ECO:0000256" key="9">
    <source>
        <dbReference type="ARBA" id="ARBA00031306"/>
    </source>
</evidence>
<evidence type="ECO:0000313" key="11">
    <source>
        <dbReference type="EMBL" id="GLY85502.1"/>
    </source>
</evidence>
<keyword evidence="12" id="KW-1185">Reference proteome</keyword>
<dbReference type="PANTHER" id="PTHR30040:SF2">
    <property type="entry name" value="FAD:PROTEIN FMN TRANSFERASE"/>
    <property type="match status" value="1"/>
</dbReference>
<name>A0A9W6S4J4_9ACTN</name>
<sequence>MERRRDFPIWGMTGCLVVTDARRMNAAWCALQDEVTAMGKACDRFRSDSELSRVNGACGRPVEVSPLFAETLGRALAVARATGGLVDPTVGGALISAGYDRDLAEVRGGASRPYVVPRPAAGWPVVELHERVVRLPRGVSLDLGATAKALAVDRAVARAASAAGCGVLVGLGGDIAVSGPAPSGGWRIRVTDDHGAGPDEPGQTVVITDGGLATSSLTVRHWRHGDRRWHHIIDPSTGAPAGTWWRTVSVAAGSCLDANAASTAALVEGRGADRRLAEQALPARLVRLDGTVLTVAGWPSAEVTVPR</sequence>
<gene>
    <name evidence="11" type="primary">apbE</name>
    <name evidence="11" type="ORF">Airi02_034310</name>
</gene>
<dbReference type="Proteomes" id="UP001165074">
    <property type="component" value="Unassembled WGS sequence"/>
</dbReference>
<dbReference type="Gene3D" id="3.10.520.10">
    <property type="entry name" value="ApbE-like domains"/>
    <property type="match status" value="1"/>
</dbReference>
<dbReference type="RefSeq" id="WP_285572455.1">
    <property type="nucleotide sequence ID" value="NZ_BSTK01000004.1"/>
</dbReference>
<keyword evidence="4" id="KW-0285">Flavoprotein</keyword>
<keyword evidence="8" id="KW-0460">Magnesium</keyword>
<evidence type="ECO:0000256" key="4">
    <source>
        <dbReference type="ARBA" id="ARBA00022630"/>
    </source>
</evidence>
<dbReference type="PANTHER" id="PTHR30040">
    <property type="entry name" value="THIAMINE BIOSYNTHESIS LIPOPROTEIN APBE"/>
    <property type="match status" value="1"/>
</dbReference>
<proteinExistence type="predicted"/>
<evidence type="ECO:0000256" key="8">
    <source>
        <dbReference type="ARBA" id="ARBA00022842"/>
    </source>
</evidence>
<keyword evidence="6" id="KW-0479">Metal-binding</keyword>
<dbReference type="GO" id="GO:0016740">
    <property type="term" value="F:transferase activity"/>
    <property type="evidence" value="ECO:0007669"/>
    <property type="project" value="UniProtKB-KW"/>
</dbReference>
<comment type="caution">
    <text evidence="11">The sequence shown here is derived from an EMBL/GenBank/DDBJ whole genome shotgun (WGS) entry which is preliminary data.</text>
</comment>
<dbReference type="EC" id="2.7.1.180" evidence="2"/>
<dbReference type="InterPro" id="IPR003374">
    <property type="entry name" value="ApbE-like_sf"/>
</dbReference>
<comment type="cofactor">
    <cofactor evidence="1">
        <name>Mg(2+)</name>
        <dbReference type="ChEBI" id="CHEBI:18420"/>
    </cofactor>
</comment>
<evidence type="ECO:0000256" key="3">
    <source>
        <dbReference type="ARBA" id="ARBA00016337"/>
    </source>
</evidence>
<evidence type="ECO:0000256" key="1">
    <source>
        <dbReference type="ARBA" id="ARBA00001946"/>
    </source>
</evidence>
<reference evidence="11" key="1">
    <citation type="submission" date="2023-03" db="EMBL/GenBank/DDBJ databases">
        <title>Actinoallomurus iriomotensis NBRC 103684.</title>
        <authorList>
            <person name="Ichikawa N."/>
            <person name="Sato H."/>
            <person name="Tonouchi N."/>
        </authorList>
    </citation>
    <scope>NUCLEOTIDE SEQUENCE</scope>
    <source>
        <strain evidence="11">NBRC 103684</strain>
    </source>
</reference>
<dbReference type="Pfam" id="PF02424">
    <property type="entry name" value="ApbE"/>
    <property type="match status" value="1"/>
</dbReference>
<organism evidence="11 12">
    <name type="scientific">Actinoallomurus iriomotensis</name>
    <dbReference type="NCBI Taxonomy" id="478107"/>
    <lineage>
        <taxon>Bacteria</taxon>
        <taxon>Bacillati</taxon>
        <taxon>Actinomycetota</taxon>
        <taxon>Actinomycetes</taxon>
        <taxon>Streptosporangiales</taxon>
        <taxon>Thermomonosporaceae</taxon>
        <taxon>Actinoallomurus</taxon>
    </lineage>
</organism>
<dbReference type="AlphaFoldDB" id="A0A9W6S4J4"/>
<accession>A0A9W6S4J4</accession>
<dbReference type="GO" id="GO:0046872">
    <property type="term" value="F:metal ion binding"/>
    <property type="evidence" value="ECO:0007669"/>
    <property type="project" value="UniProtKB-KW"/>
</dbReference>
<dbReference type="SUPFAM" id="SSF143631">
    <property type="entry name" value="ApbE-like"/>
    <property type="match status" value="1"/>
</dbReference>
<dbReference type="EMBL" id="BSTK01000004">
    <property type="protein sequence ID" value="GLY85502.1"/>
    <property type="molecule type" value="Genomic_DNA"/>
</dbReference>
<evidence type="ECO:0000313" key="12">
    <source>
        <dbReference type="Proteomes" id="UP001165074"/>
    </source>
</evidence>
<keyword evidence="7" id="KW-0274">FAD</keyword>
<comment type="catalytic activity">
    <reaction evidence="10">
        <text>L-threonyl-[protein] + FAD = FMN-L-threonyl-[protein] + AMP + H(+)</text>
        <dbReference type="Rhea" id="RHEA:36847"/>
        <dbReference type="Rhea" id="RHEA-COMP:11060"/>
        <dbReference type="Rhea" id="RHEA-COMP:11061"/>
        <dbReference type="ChEBI" id="CHEBI:15378"/>
        <dbReference type="ChEBI" id="CHEBI:30013"/>
        <dbReference type="ChEBI" id="CHEBI:57692"/>
        <dbReference type="ChEBI" id="CHEBI:74257"/>
        <dbReference type="ChEBI" id="CHEBI:456215"/>
        <dbReference type="EC" id="2.7.1.180"/>
    </reaction>
</comment>
<evidence type="ECO:0000256" key="5">
    <source>
        <dbReference type="ARBA" id="ARBA00022679"/>
    </source>
</evidence>
<evidence type="ECO:0000256" key="10">
    <source>
        <dbReference type="ARBA" id="ARBA00048540"/>
    </source>
</evidence>
<evidence type="ECO:0000256" key="2">
    <source>
        <dbReference type="ARBA" id="ARBA00011955"/>
    </source>
</evidence>
<evidence type="ECO:0000256" key="7">
    <source>
        <dbReference type="ARBA" id="ARBA00022827"/>
    </source>
</evidence>
<evidence type="ECO:0000256" key="6">
    <source>
        <dbReference type="ARBA" id="ARBA00022723"/>
    </source>
</evidence>